<evidence type="ECO:0000313" key="3">
    <source>
        <dbReference type="Proteomes" id="UP000504631"/>
    </source>
</evidence>
<sequence length="511" mass="58713">MLKQSNFFSHNIDVTWKTFVRESCEPTVSTEKEDHCLGFQNDEARKAYDEITNEKSDETSHPEQKHYKSKIFNNQVITAKQFSSNERTKYNQIATEKVTINAILKAVEQKDLKFLSKYVTWENVNLTDDFGWTPLMSAAYCGHLDVIEFLLNLGANRKARERSGLTAAQLALKKNYLNIVALLKKKSEPTPNKTLPETVTNASGTNIDVPLQLRSELVGHLNNCTDIIHEGNDDRKECSSEGTGFYCKICKVNFYQTTWKKHETSTLHIFNSKPKLTNIMYGISKQNKGYQMLLNYGWDEQGGLGPTGKGMKYPIKTCLKSDRKGIGQSNEKEYRVTHFKPGDTTAVNDFKTSKSKCLNKKDREKLLNREVRKERALRIMKFDQQKALKHIQQVEEKANEILTDRQEIIALDKRRNNDRVGMRALQKQNCEKHWVTIGPLLLKMPSKTAEELLVEDQRECNIEINKLRSNLKIKVNELRDLELNPPVPGLMLQPMSHQEMSVIKQILGQNS</sequence>
<protein>
    <submittedName>
        <fullName evidence="4">G patch domain and ankyrin repeat-containing protein 1 homolog</fullName>
    </submittedName>
</protein>
<dbReference type="Pfam" id="PF12796">
    <property type="entry name" value="Ank_2"/>
    <property type="match status" value="1"/>
</dbReference>
<dbReference type="KEGG" id="bvk:117239850"/>
<dbReference type="SUPFAM" id="SSF48403">
    <property type="entry name" value="Ankyrin repeat"/>
    <property type="match status" value="1"/>
</dbReference>
<evidence type="ECO:0000313" key="4">
    <source>
        <dbReference type="RefSeq" id="XP_033361570.1"/>
    </source>
</evidence>
<dbReference type="RefSeq" id="XP_033361570.1">
    <property type="nucleotide sequence ID" value="XM_033505679.1"/>
</dbReference>
<dbReference type="InterPro" id="IPR000467">
    <property type="entry name" value="G_patch_dom"/>
</dbReference>
<evidence type="ECO:0000259" key="2">
    <source>
        <dbReference type="PROSITE" id="PS50174"/>
    </source>
</evidence>
<dbReference type="InterPro" id="IPR036770">
    <property type="entry name" value="Ankyrin_rpt-contain_sf"/>
</dbReference>
<dbReference type="GO" id="GO:0003676">
    <property type="term" value="F:nucleic acid binding"/>
    <property type="evidence" value="ECO:0007669"/>
    <property type="project" value="InterPro"/>
</dbReference>
<dbReference type="AlphaFoldDB" id="A0A6J3L8M3"/>
<feature type="domain" description="G-patch" evidence="2">
    <location>
        <begin position="285"/>
        <end position="331"/>
    </location>
</feature>
<dbReference type="Pfam" id="PF01585">
    <property type="entry name" value="G-patch"/>
    <property type="match status" value="1"/>
</dbReference>
<keyword evidence="1" id="KW-0040">ANK repeat</keyword>
<gene>
    <name evidence="4" type="primary">LOC117239850</name>
</gene>
<organism evidence="3 4">
    <name type="scientific">Bombus vosnesenskii</name>
    <dbReference type="NCBI Taxonomy" id="207650"/>
    <lineage>
        <taxon>Eukaryota</taxon>
        <taxon>Metazoa</taxon>
        <taxon>Ecdysozoa</taxon>
        <taxon>Arthropoda</taxon>
        <taxon>Hexapoda</taxon>
        <taxon>Insecta</taxon>
        <taxon>Pterygota</taxon>
        <taxon>Neoptera</taxon>
        <taxon>Endopterygota</taxon>
        <taxon>Hymenoptera</taxon>
        <taxon>Apocrita</taxon>
        <taxon>Aculeata</taxon>
        <taxon>Apoidea</taxon>
        <taxon>Anthophila</taxon>
        <taxon>Apidae</taxon>
        <taxon>Bombus</taxon>
        <taxon>Pyrobombus</taxon>
    </lineage>
</organism>
<dbReference type="PROSITE" id="PS50297">
    <property type="entry name" value="ANK_REP_REGION"/>
    <property type="match status" value="1"/>
</dbReference>
<reference evidence="4" key="1">
    <citation type="submission" date="2025-08" db="UniProtKB">
        <authorList>
            <consortium name="RefSeq"/>
        </authorList>
    </citation>
    <scope>IDENTIFICATION</scope>
    <source>
        <tissue evidence="4">Muscle</tissue>
    </source>
</reference>
<dbReference type="GeneID" id="117239850"/>
<dbReference type="PROSITE" id="PS50088">
    <property type="entry name" value="ANK_REPEAT"/>
    <property type="match status" value="1"/>
</dbReference>
<evidence type="ECO:0000256" key="1">
    <source>
        <dbReference type="PROSITE-ProRule" id="PRU00023"/>
    </source>
</evidence>
<accession>A0A6J3L8M3</accession>
<dbReference type="Proteomes" id="UP000504631">
    <property type="component" value="Unplaced"/>
</dbReference>
<dbReference type="CDD" id="cd22860">
    <property type="entry name" value="PDRG1"/>
    <property type="match status" value="1"/>
</dbReference>
<feature type="repeat" description="ANK" evidence="1">
    <location>
        <begin position="130"/>
        <end position="162"/>
    </location>
</feature>
<dbReference type="SMART" id="SM00443">
    <property type="entry name" value="G_patch"/>
    <property type="match status" value="1"/>
</dbReference>
<keyword evidence="3" id="KW-1185">Reference proteome</keyword>
<dbReference type="InterPro" id="IPR002110">
    <property type="entry name" value="Ankyrin_rpt"/>
</dbReference>
<proteinExistence type="predicted"/>
<dbReference type="Gene3D" id="1.25.40.20">
    <property type="entry name" value="Ankyrin repeat-containing domain"/>
    <property type="match status" value="1"/>
</dbReference>
<dbReference type="InterPro" id="IPR039146">
    <property type="entry name" value="GPANK1"/>
</dbReference>
<dbReference type="PANTHER" id="PTHR20923:SF1">
    <property type="entry name" value="G PATCH DOMAIN AND ANKYRIN REPEAT-CONTAINING PROTEIN 1"/>
    <property type="match status" value="1"/>
</dbReference>
<name>A0A6J3L8M3_9HYME</name>
<dbReference type="PANTHER" id="PTHR20923">
    <property type="entry name" value="BAT4 PROTEIN-RELATED"/>
    <property type="match status" value="1"/>
</dbReference>
<dbReference type="PROSITE" id="PS50174">
    <property type="entry name" value="G_PATCH"/>
    <property type="match status" value="1"/>
</dbReference>
<dbReference type="SMART" id="SM00248">
    <property type="entry name" value="ANK"/>
    <property type="match status" value="2"/>
</dbReference>